<organism evidence="2 3">
    <name type="scientific">Candidatus Roizmanbacteria bacterium RIFCSPHIGHO2_01_FULL_39_8</name>
    <dbReference type="NCBI Taxonomy" id="1802033"/>
    <lineage>
        <taxon>Bacteria</taxon>
        <taxon>Candidatus Roizmaniibacteriota</taxon>
    </lineage>
</organism>
<evidence type="ECO:0000313" key="2">
    <source>
        <dbReference type="EMBL" id="OGK21688.1"/>
    </source>
</evidence>
<dbReference type="InterPro" id="IPR007029">
    <property type="entry name" value="YHS_dom"/>
</dbReference>
<dbReference type="InterPro" id="IPR012348">
    <property type="entry name" value="RNR-like"/>
</dbReference>
<proteinExistence type="predicted"/>
<reference evidence="2 3" key="1">
    <citation type="journal article" date="2016" name="Nat. Commun.">
        <title>Thousands of microbial genomes shed light on interconnected biogeochemical processes in an aquifer system.</title>
        <authorList>
            <person name="Anantharaman K."/>
            <person name="Brown C.T."/>
            <person name="Hug L.A."/>
            <person name="Sharon I."/>
            <person name="Castelle C.J."/>
            <person name="Probst A.J."/>
            <person name="Thomas B.C."/>
            <person name="Singh A."/>
            <person name="Wilkins M.J."/>
            <person name="Karaoz U."/>
            <person name="Brodie E.L."/>
            <person name="Williams K.H."/>
            <person name="Hubbard S.S."/>
            <person name="Banfield J.F."/>
        </authorList>
    </citation>
    <scope>NUCLEOTIDE SEQUENCE [LARGE SCALE GENOMIC DNA]</scope>
</reference>
<sequence length="60" mass="7144">MIDFIKKLFSQEAKVKDLVCGMSVDPKTTKYHSVYNQKHFYFCSESCKKQFDEKPEDFII</sequence>
<accession>A0A1F7GRN3</accession>
<evidence type="ECO:0000313" key="3">
    <source>
        <dbReference type="Proteomes" id="UP000177026"/>
    </source>
</evidence>
<feature type="domain" description="TRASH" evidence="1">
    <location>
        <begin position="17"/>
        <end position="55"/>
    </location>
</feature>
<dbReference type="Pfam" id="PF04945">
    <property type="entry name" value="YHS"/>
    <property type="match status" value="1"/>
</dbReference>
<dbReference type="SUPFAM" id="SSF47240">
    <property type="entry name" value="Ferritin-like"/>
    <property type="match status" value="1"/>
</dbReference>
<name>A0A1F7GRN3_9BACT</name>
<dbReference type="InterPro" id="IPR009078">
    <property type="entry name" value="Ferritin-like_SF"/>
</dbReference>
<dbReference type="SMART" id="SM00746">
    <property type="entry name" value="TRASH"/>
    <property type="match status" value="1"/>
</dbReference>
<comment type="caution">
    <text evidence="2">The sequence shown here is derived from an EMBL/GenBank/DDBJ whole genome shotgun (WGS) entry which is preliminary data.</text>
</comment>
<dbReference type="InterPro" id="IPR011017">
    <property type="entry name" value="TRASH_dom"/>
</dbReference>
<dbReference type="EMBL" id="MFZI01000013">
    <property type="protein sequence ID" value="OGK21688.1"/>
    <property type="molecule type" value="Genomic_DNA"/>
</dbReference>
<dbReference type="Proteomes" id="UP000177026">
    <property type="component" value="Unassembled WGS sequence"/>
</dbReference>
<dbReference type="GO" id="GO:0016491">
    <property type="term" value="F:oxidoreductase activity"/>
    <property type="evidence" value="ECO:0007669"/>
    <property type="project" value="InterPro"/>
</dbReference>
<protein>
    <recommendedName>
        <fullName evidence="1">TRASH domain-containing protein</fullName>
    </recommendedName>
</protein>
<evidence type="ECO:0000259" key="1">
    <source>
        <dbReference type="SMART" id="SM00746"/>
    </source>
</evidence>
<gene>
    <name evidence="2" type="ORF">A2866_04465</name>
</gene>
<dbReference type="Gene3D" id="1.10.620.20">
    <property type="entry name" value="Ribonucleotide Reductase, subunit A"/>
    <property type="match status" value="1"/>
</dbReference>
<dbReference type="AlphaFoldDB" id="A0A1F7GRN3"/>